<name>A0A7M7Q3V1_NASVI</name>
<dbReference type="InParanoid" id="A0A7M7Q3V1"/>
<dbReference type="PANTHER" id="PTHR46599">
    <property type="entry name" value="PIGGYBAC TRANSPOSABLE ELEMENT-DERIVED PROTEIN 4"/>
    <property type="match status" value="1"/>
</dbReference>
<dbReference type="GeneID" id="116416273"/>
<dbReference type="RefSeq" id="XP_031779843.1">
    <property type="nucleotide sequence ID" value="XM_031923983.1"/>
</dbReference>
<dbReference type="Pfam" id="PF13843">
    <property type="entry name" value="DDE_Tnp_1_7"/>
    <property type="match status" value="1"/>
</dbReference>
<proteinExistence type="predicted"/>
<protein>
    <recommendedName>
        <fullName evidence="1">PiggyBac transposable element-derived protein domain-containing protein</fullName>
    </recommendedName>
</protein>
<sequence length="254" mass="30009">MSRRRVRDLPDLVEDSDIDEDQYVDIAFVPADHESSDGDSDVDLEEDITSHDLPTGSYEHVKSTYASTQKLLEPNHIYDWEDDTLDNISPDIEDNSNLSAISPLFFKNSLELFELFFSESMKNHVVDATAENHFNLSKNDLERFIVIIMITIFNSRKRLYDYWSTKQILECPIITELMTRNKFVTIKKNIRFYKHQDKNPTDKVWKVRTMYDMFRENCMQFGFFDYNLSVDELMVKYFGRFGIKQCIRNKPGLE</sequence>
<dbReference type="Proteomes" id="UP000002358">
    <property type="component" value="Unassembled WGS sequence"/>
</dbReference>
<dbReference type="EnsemblMetazoa" id="XM_031923983">
    <property type="protein sequence ID" value="XP_031779843"/>
    <property type="gene ID" value="LOC116416273"/>
</dbReference>
<evidence type="ECO:0000313" key="3">
    <source>
        <dbReference type="Proteomes" id="UP000002358"/>
    </source>
</evidence>
<accession>A0A7M7Q3V1</accession>
<evidence type="ECO:0000259" key="1">
    <source>
        <dbReference type="Pfam" id="PF13843"/>
    </source>
</evidence>
<dbReference type="AlphaFoldDB" id="A0A7M7Q3V1"/>
<dbReference type="OrthoDB" id="7613120at2759"/>
<dbReference type="KEGG" id="nvi:116416273"/>
<dbReference type="PANTHER" id="PTHR46599:SF3">
    <property type="entry name" value="PIGGYBAC TRANSPOSABLE ELEMENT-DERIVED PROTEIN 4"/>
    <property type="match status" value="1"/>
</dbReference>
<evidence type="ECO:0000313" key="2">
    <source>
        <dbReference type="EnsemblMetazoa" id="XP_031779843"/>
    </source>
</evidence>
<feature type="domain" description="PiggyBac transposable element-derived protein" evidence="1">
    <location>
        <begin position="110"/>
        <end position="251"/>
    </location>
</feature>
<reference evidence="2" key="1">
    <citation type="submission" date="2021-01" db="UniProtKB">
        <authorList>
            <consortium name="EnsemblMetazoa"/>
        </authorList>
    </citation>
    <scope>IDENTIFICATION</scope>
</reference>
<organism evidence="2 3">
    <name type="scientific">Nasonia vitripennis</name>
    <name type="common">Parasitic wasp</name>
    <dbReference type="NCBI Taxonomy" id="7425"/>
    <lineage>
        <taxon>Eukaryota</taxon>
        <taxon>Metazoa</taxon>
        <taxon>Ecdysozoa</taxon>
        <taxon>Arthropoda</taxon>
        <taxon>Hexapoda</taxon>
        <taxon>Insecta</taxon>
        <taxon>Pterygota</taxon>
        <taxon>Neoptera</taxon>
        <taxon>Endopterygota</taxon>
        <taxon>Hymenoptera</taxon>
        <taxon>Apocrita</taxon>
        <taxon>Proctotrupomorpha</taxon>
        <taxon>Chalcidoidea</taxon>
        <taxon>Pteromalidae</taxon>
        <taxon>Pteromalinae</taxon>
        <taxon>Nasonia</taxon>
    </lineage>
</organism>
<dbReference type="InterPro" id="IPR029526">
    <property type="entry name" value="PGBD"/>
</dbReference>
<keyword evidence="3" id="KW-1185">Reference proteome</keyword>